<keyword evidence="4" id="KW-1185">Reference proteome</keyword>
<evidence type="ECO:0000256" key="2">
    <source>
        <dbReference type="SAM" id="Phobius"/>
    </source>
</evidence>
<dbReference type="GO" id="GO:0015628">
    <property type="term" value="P:protein secretion by the type II secretion system"/>
    <property type="evidence" value="ECO:0007669"/>
    <property type="project" value="InterPro"/>
</dbReference>
<protein>
    <submittedName>
        <fullName evidence="3">Type II secretion system protein G</fullName>
    </submittedName>
</protein>
<sequence length="113" mass="11932">MMKTSPASPRRAFSLLELLAVVTIIGILAGIIVPRASVSSHNAAVKTCSHNRAQLNSALELYNLENGSFPADLATLEPTHFPSGIPTCPVSGNAYQLDVAGERIDSHVGETHP</sequence>
<name>A0A517MWU3_9BACT</name>
<dbReference type="SUPFAM" id="SSF54523">
    <property type="entry name" value="Pili subunits"/>
    <property type="match status" value="1"/>
</dbReference>
<reference evidence="3 4" key="1">
    <citation type="submission" date="2019-02" db="EMBL/GenBank/DDBJ databases">
        <title>Deep-cultivation of Planctomycetes and their phenomic and genomic characterization uncovers novel biology.</title>
        <authorList>
            <person name="Wiegand S."/>
            <person name="Jogler M."/>
            <person name="Boedeker C."/>
            <person name="Pinto D."/>
            <person name="Vollmers J."/>
            <person name="Rivas-Marin E."/>
            <person name="Kohn T."/>
            <person name="Peeters S.H."/>
            <person name="Heuer A."/>
            <person name="Rast P."/>
            <person name="Oberbeckmann S."/>
            <person name="Bunk B."/>
            <person name="Jeske O."/>
            <person name="Meyerdierks A."/>
            <person name="Storesund J.E."/>
            <person name="Kallscheuer N."/>
            <person name="Luecker S."/>
            <person name="Lage O.M."/>
            <person name="Pohl T."/>
            <person name="Merkel B.J."/>
            <person name="Hornburger P."/>
            <person name="Mueller R.-W."/>
            <person name="Bruemmer F."/>
            <person name="Labrenz M."/>
            <person name="Spormann A.M."/>
            <person name="Op den Camp H."/>
            <person name="Overmann J."/>
            <person name="Amann R."/>
            <person name="Jetten M.S.M."/>
            <person name="Mascher T."/>
            <person name="Medema M.H."/>
            <person name="Devos D.P."/>
            <person name="Kaster A.-K."/>
            <person name="Ovreas L."/>
            <person name="Rohde M."/>
            <person name="Galperin M.Y."/>
            <person name="Jogler C."/>
        </authorList>
    </citation>
    <scope>NUCLEOTIDE SEQUENCE [LARGE SCALE GENOMIC DNA]</scope>
    <source>
        <strain evidence="3 4">HG15A2</strain>
    </source>
</reference>
<accession>A0A517MWU3</accession>
<dbReference type="RefSeq" id="WP_218931928.1">
    <property type="nucleotide sequence ID" value="NZ_CP036263.1"/>
</dbReference>
<dbReference type="PRINTS" id="PR00813">
    <property type="entry name" value="BCTERIALGSPG"/>
</dbReference>
<keyword evidence="2" id="KW-1133">Transmembrane helix</keyword>
<evidence type="ECO:0000313" key="4">
    <source>
        <dbReference type="Proteomes" id="UP000319852"/>
    </source>
</evidence>
<dbReference type="NCBIfam" id="TIGR02532">
    <property type="entry name" value="IV_pilin_GFxxxE"/>
    <property type="match status" value="1"/>
</dbReference>
<feature type="transmembrane region" description="Helical" evidence="2">
    <location>
        <begin position="12"/>
        <end position="33"/>
    </location>
</feature>
<evidence type="ECO:0000256" key="1">
    <source>
        <dbReference type="ARBA" id="ARBA00022481"/>
    </source>
</evidence>
<dbReference type="GO" id="GO:0015627">
    <property type="term" value="C:type II protein secretion system complex"/>
    <property type="evidence" value="ECO:0007669"/>
    <property type="project" value="InterPro"/>
</dbReference>
<dbReference type="Proteomes" id="UP000319852">
    <property type="component" value="Chromosome"/>
</dbReference>
<dbReference type="Gene3D" id="3.30.700.10">
    <property type="entry name" value="Glycoprotein, Type 4 Pilin"/>
    <property type="match status" value="1"/>
</dbReference>
<keyword evidence="2" id="KW-0472">Membrane</keyword>
<dbReference type="InterPro" id="IPR045584">
    <property type="entry name" value="Pilin-like"/>
</dbReference>
<dbReference type="PANTHER" id="PTHR30093">
    <property type="entry name" value="GENERAL SECRETION PATHWAY PROTEIN G"/>
    <property type="match status" value="1"/>
</dbReference>
<proteinExistence type="predicted"/>
<dbReference type="AlphaFoldDB" id="A0A517MWU3"/>
<dbReference type="Pfam" id="PF07963">
    <property type="entry name" value="N_methyl"/>
    <property type="match status" value="1"/>
</dbReference>
<dbReference type="InterPro" id="IPR000983">
    <property type="entry name" value="Bac_GSPG_pilin"/>
</dbReference>
<evidence type="ECO:0000313" key="3">
    <source>
        <dbReference type="EMBL" id="QDS99350.1"/>
    </source>
</evidence>
<keyword evidence="2" id="KW-0812">Transmembrane</keyword>
<keyword evidence="1" id="KW-0488">Methylation</keyword>
<dbReference type="InterPro" id="IPR012902">
    <property type="entry name" value="N_methyl_site"/>
</dbReference>
<gene>
    <name evidence="3" type="primary">xcpT_6</name>
    <name evidence="3" type="ORF">HG15A2_26730</name>
</gene>
<organism evidence="3 4">
    <name type="scientific">Adhaeretor mobilis</name>
    <dbReference type="NCBI Taxonomy" id="1930276"/>
    <lineage>
        <taxon>Bacteria</taxon>
        <taxon>Pseudomonadati</taxon>
        <taxon>Planctomycetota</taxon>
        <taxon>Planctomycetia</taxon>
        <taxon>Pirellulales</taxon>
        <taxon>Lacipirellulaceae</taxon>
        <taxon>Adhaeretor</taxon>
    </lineage>
</organism>
<dbReference type="EMBL" id="CP036263">
    <property type="protein sequence ID" value="QDS99350.1"/>
    <property type="molecule type" value="Genomic_DNA"/>
</dbReference>
<dbReference type="KEGG" id="amob:HG15A2_26730"/>